<dbReference type="Proteomes" id="UP001148838">
    <property type="component" value="Unassembled WGS sequence"/>
</dbReference>
<gene>
    <name evidence="3" type="ORF">ANN_13209</name>
</gene>
<protein>
    <recommendedName>
        <fullName evidence="2">Reverse transcriptase domain-containing protein</fullName>
    </recommendedName>
</protein>
<feature type="domain" description="Reverse transcriptase" evidence="2">
    <location>
        <begin position="294"/>
        <end position="573"/>
    </location>
</feature>
<dbReference type="EMBL" id="JAJSOF020000009">
    <property type="protein sequence ID" value="KAJ4446513.1"/>
    <property type="molecule type" value="Genomic_DNA"/>
</dbReference>
<feature type="region of interest" description="Disordered" evidence="1">
    <location>
        <begin position="1"/>
        <end position="26"/>
    </location>
</feature>
<reference evidence="3 4" key="1">
    <citation type="journal article" date="2022" name="Allergy">
        <title>Genome assembly and annotation of Periplaneta americana reveal a comprehensive cockroach allergen profile.</title>
        <authorList>
            <person name="Wang L."/>
            <person name="Xiong Q."/>
            <person name="Saelim N."/>
            <person name="Wang L."/>
            <person name="Nong W."/>
            <person name="Wan A.T."/>
            <person name="Shi M."/>
            <person name="Liu X."/>
            <person name="Cao Q."/>
            <person name="Hui J.H.L."/>
            <person name="Sookrung N."/>
            <person name="Leung T.F."/>
            <person name="Tungtrongchitr A."/>
            <person name="Tsui S.K.W."/>
        </authorList>
    </citation>
    <scope>NUCLEOTIDE SEQUENCE [LARGE SCALE GENOMIC DNA]</scope>
    <source>
        <strain evidence="3">PWHHKU_190912</strain>
    </source>
</reference>
<dbReference type="CDD" id="cd01650">
    <property type="entry name" value="RT_nLTR_like"/>
    <property type="match status" value="1"/>
</dbReference>
<comment type="caution">
    <text evidence="3">The sequence shown here is derived from an EMBL/GenBank/DDBJ whole genome shotgun (WGS) entry which is preliminary data.</text>
</comment>
<organism evidence="3 4">
    <name type="scientific">Periplaneta americana</name>
    <name type="common">American cockroach</name>
    <name type="synonym">Blatta americana</name>
    <dbReference type="NCBI Taxonomy" id="6978"/>
    <lineage>
        <taxon>Eukaryota</taxon>
        <taxon>Metazoa</taxon>
        <taxon>Ecdysozoa</taxon>
        <taxon>Arthropoda</taxon>
        <taxon>Hexapoda</taxon>
        <taxon>Insecta</taxon>
        <taxon>Pterygota</taxon>
        <taxon>Neoptera</taxon>
        <taxon>Polyneoptera</taxon>
        <taxon>Dictyoptera</taxon>
        <taxon>Blattodea</taxon>
        <taxon>Blattoidea</taxon>
        <taxon>Blattidae</taxon>
        <taxon>Blattinae</taxon>
        <taxon>Periplaneta</taxon>
    </lineage>
</organism>
<evidence type="ECO:0000313" key="3">
    <source>
        <dbReference type="EMBL" id="KAJ4446513.1"/>
    </source>
</evidence>
<feature type="compositionally biased region" description="Basic and acidic residues" evidence="1">
    <location>
        <begin position="1"/>
        <end position="10"/>
    </location>
</feature>
<evidence type="ECO:0000313" key="4">
    <source>
        <dbReference type="Proteomes" id="UP001148838"/>
    </source>
</evidence>
<dbReference type="PROSITE" id="PS50878">
    <property type="entry name" value="RT_POL"/>
    <property type="match status" value="1"/>
</dbReference>
<evidence type="ECO:0000259" key="2">
    <source>
        <dbReference type="PROSITE" id="PS50878"/>
    </source>
</evidence>
<dbReference type="PANTHER" id="PTHR19446">
    <property type="entry name" value="REVERSE TRANSCRIPTASES"/>
    <property type="match status" value="1"/>
</dbReference>
<dbReference type="InterPro" id="IPR000477">
    <property type="entry name" value="RT_dom"/>
</dbReference>
<dbReference type="Pfam" id="PF00078">
    <property type="entry name" value="RVT_1"/>
    <property type="match status" value="1"/>
</dbReference>
<keyword evidence="4" id="KW-1185">Reference proteome</keyword>
<accession>A0ABQ8TJR5</accession>
<name>A0ABQ8TJR5_PERAM</name>
<dbReference type="SUPFAM" id="SSF56672">
    <property type="entry name" value="DNA/RNA polymerases"/>
    <property type="match status" value="1"/>
</dbReference>
<proteinExistence type="predicted"/>
<evidence type="ECO:0000256" key="1">
    <source>
        <dbReference type="SAM" id="MobiDB-lite"/>
    </source>
</evidence>
<sequence>MDSPEDRIDQDTEFSSLRNRSGDAAEITSTPCPYCGKLYVRVSTHITKSHPDKHTERVVQRHVSKSQIINEIGNENSNHKQSSPDDNSVHLQKLRNQVRPFESKFAELLGKQPCLEDFNLLYNEFIMVLLEIGNKLPGPKHPACCYFEMRQHKRIFKSNDRTYAKTSNPEKLSKRDIKKRREKYNYDLLQYQYYNERKKCVWSILNNIIPIGTLKEALEKKWGTSNNTILDNYNMTYANTQQDDLDQMFQISVQDIQRALNGMKADSAAGPDQVLIRTLKLIDCASIIKKILEIMMDWNVVPDGMRDARTILIYKGKGERCNPSNWRPISICSAVRRLIERVIDVKMRQFVLLNENQRGFVSQPDTYINISLVDGCLQHAKQDKKDLNIVMLDMTQAFDNVGFEHLEQTLNTQPLPTRLRELIKTLTKGNFTTIHSSGSKSDRIELKRGVFQGSPLSPLLFNLSIDFIIKELTEKHIIDQYGFQINSDLDSLTISAFADDIVVIGKSMNAAQELIMMVTSLLQNIGLQLNVQKSASINIHKGKLLEKDLFLHHDSYIKAIGPEDTIKYLGITFNDELQFNSEELIVSLRQDL</sequence>
<dbReference type="InterPro" id="IPR043502">
    <property type="entry name" value="DNA/RNA_pol_sf"/>
</dbReference>